<reference evidence="2 3" key="1">
    <citation type="submission" date="2023-07" db="EMBL/GenBank/DDBJ databases">
        <title>Genomic Encyclopedia of Type Strains, Phase IV (KMG-IV): sequencing the most valuable type-strain genomes for metagenomic binning, comparative biology and taxonomic classification.</title>
        <authorList>
            <person name="Goeker M."/>
        </authorList>
    </citation>
    <scope>NUCLEOTIDE SEQUENCE [LARGE SCALE GENOMIC DNA]</scope>
    <source>
        <strain evidence="2 3">DSM 45903</strain>
    </source>
</reference>
<protein>
    <submittedName>
        <fullName evidence="2">Transglutaminase-like putative cysteine protease</fullName>
    </submittedName>
</protein>
<evidence type="ECO:0000313" key="3">
    <source>
        <dbReference type="Proteomes" id="UP001185012"/>
    </source>
</evidence>
<proteinExistence type="predicted"/>
<organism evidence="2 3">
    <name type="scientific">Desmospora profundinema</name>
    <dbReference type="NCBI Taxonomy" id="1571184"/>
    <lineage>
        <taxon>Bacteria</taxon>
        <taxon>Bacillati</taxon>
        <taxon>Bacillota</taxon>
        <taxon>Bacilli</taxon>
        <taxon>Bacillales</taxon>
        <taxon>Thermoactinomycetaceae</taxon>
        <taxon>Desmospora</taxon>
    </lineage>
</organism>
<name>A0ABU1IIA3_9BACL</name>
<evidence type="ECO:0000259" key="1">
    <source>
        <dbReference type="SMART" id="SM00460"/>
    </source>
</evidence>
<dbReference type="EMBL" id="JAVDQG010000001">
    <property type="protein sequence ID" value="MDR6224421.1"/>
    <property type="molecule type" value="Genomic_DNA"/>
</dbReference>
<dbReference type="RefSeq" id="WP_309861747.1">
    <property type="nucleotide sequence ID" value="NZ_JAVDQG010000001.1"/>
</dbReference>
<dbReference type="PANTHER" id="PTHR33490">
    <property type="entry name" value="BLR5614 PROTEIN-RELATED"/>
    <property type="match status" value="1"/>
</dbReference>
<comment type="caution">
    <text evidence="2">The sequence shown here is derived from an EMBL/GenBank/DDBJ whole genome shotgun (WGS) entry which is preliminary data.</text>
</comment>
<feature type="domain" description="Transglutaminase-like" evidence="1">
    <location>
        <begin position="74"/>
        <end position="140"/>
    </location>
</feature>
<keyword evidence="3" id="KW-1185">Reference proteome</keyword>
<dbReference type="InterPro" id="IPR038765">
    <property type="entry name" value="Papain-like_cys_pep_sf"/>
</dbReference>
<dbReference type="Proteomes" id="UP001185012">
    <property type="component" value="Unassembled WGS sequence"/>
</dbReference>
<accession>A0ABU1IIA3</accession>
<dbReference type="Gene3D" id="3.10.620.30">
    <property type="match status" value="1"/>
</dbReference>
<sequence>MNLSCQSSVWEDYLSESDEVDVFHPLVQQRARGIRRLYSTATDRIKYTFEFVRDQIHHSWDIQSSRVTRKASDVLRFGEGICYAKSHLLVALLRAQEIPAGFCYQRLTRGDTPDTGYVIHALNAVYLDSLEKWVRIDARGNKPGVNAEFSPHVEQLAFPIRPEMGEVEYPMIYVNPQTSEVLKEHTHALELCRYHLPSEL</sequence>
<dbReference type="SMART" id="SM00460">
    <property type="entry name" value="TGc"/>
    <property type="match status" value="1"/>
</dbReference>
<dbReference type="InterPro" id="IPR002931">
    <property type="entry name" value="Transglutaminase-like"/>
</dbReference>
<dbReference type="Pfam" id="PF01841">
    <property type="entry name" value="Transglut_core"/>
    <property type="match status" value="1"/>
</dbReference>
<gene>
    <name evidence="2" type="ORF">JOE21_000409</name>
</gene>
<dbReference type="SUPFAM" id="SSF54001">
    <property type="entry name" value="Cysteine proteinases"/>
    <property type="match status" value="1"/>
</dbReference>
<dbReference type="PANTHER" id="PTHR33490:SF3">
    <property type="entry name" value="CONSERVED INTEGRAL MEMBRANE PROTEIN"/>
    <property type="match status" value="1"/>
</dbReference>
<evidence type="ECO:0000313" key="2">
    <source>
        <dbReference type="EMBL" id="MDR6224421.1"/>
    </source>
</evidence>